<dbReference type="InterPro" id="IPR025110">
    <property type="entry name" value="AMP-bd_C"/>
</dbReference>
<name>A0ABW5MRZ8_9FLAO</name>
<organism evidence="4 5">
    <name type="scientific">Croceitalea marina</name>
    <dbReference type="NCBI Taxonomy" id="1775166"/>
    <lineage>
        <taxon>Bacteria</taxon>
        <taxon>Pseudomonadati</taxon>
        <taxon>Bacteroidota</taxon>
        <taxon>Flavobacteriia</taxon>
        <taxon>Flavobacteriales</taxon>
        <taxon>Flavobacteriaceae</taxon>
        <taxon>Croceitalea</taxon>
    </lineage>
</organism>
<dbReference type="PROSITE" id="PS50075">
    <property type="entry name" value="CARRIER"/>
    <property type="match status" value="2"/>
</dbReference>
<sequence>MIHTIKFIERLNKKGIIVDVEGDKLKIKAEKGIITEKIVKELRGNKQDIISLFGKKQAPLSFAQKRLWFIDQYERNANYNVIGAVKLIGELNQTVLEKTFSEIIRRHEVLRTNFVTINNVARQLIHLDSNFKLQTIDQSHLSDEEANKEIKRLIKIESQKPFDLESDSLIRLVLFKINDDEHTLFLNQHHIISDGWSSSLFFKEISILYRAFSEDKPCPLTELEIQYADYANWQEGQIQGDVFKEQAEYWKNKLSATKILEIPTDKTRPKEQTFNGANLQFSLDKNITEKLNNLCKENDVTLFMTLLSAFKVLLNKYTGQDDICVGSPIANRTRSEIEPLLGFFVNTLALRSNVRSDISFIDLLKQVKQTALDAYASQDIPFEKVVDIIQPERNLSYSPLFQVMMVLQNTPQSELSFGDLALIPVKVESTIAKFDLTLNFTETAAGLVGGIEYNTDLFEKGRIERMIGHLTVLVSSIISNPTVKISDLDILTPEEKEQILTVRNTTKTNLPKDSYILDKNSRLVPLGVPGVLHIGGEQAAQEYLKTTALELEKSIENPFDEGAESRLYKTEDLVQYLPDGNIEFVGKVDDRVSIRGFKIDLGKIEARVREIEVIKDCALVAKEDTDGSKRLVAYVVSDNGLNVEKLRKDLSKLSLDHMVPSIFVRLEKMPFTADGQIDKKALPELEGTIEPKVEFVAPQTETEQKLAVIWQEALGVDKVGIHDNFFELDGHSLLATQIFSKIKSQFNSDLPLKALFESPTIKQLSEKIDTTNIAVGNTETTVVSLPEIVHDEENKYEPFPLTDVQQAYLMGRSNMYTLGNIGTHAYIEIYLEDLDLEKFNYALNFLIKRHDMLRMVITEAGQQKILAEVEPYNIPLLNLRNKSKHEGEAAFYQLRNELSHQIFDGFTWPLFDIRTSRFWDGSYKVHFSIDALIFDGASGNIFLQELMFLYNSQVEKLLPIGVTFRDYVMAEQSMRDTALYQNSRDYWLNRIENFPEKPELPLAMSPKKIKSPKFDRRTLYLEAKIWDRLQSSIKKSEVTPTVFFIECFGQIIEKWSKNNHFVLNLTLFNRLPLHEDVNKVIGDFTSLTILEMDYRTTKTFIQRLKATHAQLWDDIEHKHFSGVEVQRELSRIKGEVVTFPVVVTSVLSLDTGEYNESEKAFRPNEQKLQLLDEIQQDYSITQTSQVWLDYKITKYKGGINIEWDFVEGLFPEGMIDDMFTAFESLLHALSMNQAIWGERNTISIPDEQQELQNEANATSTPISSKLMHELFVDQVRNNQKRIAVKSNGKVLSYGELYNISQNIGAKLKELEAKPNKLIAILMHKGWEQVAAALGIQFSGAAYLPIEASLPRERITRLIEIGQVEIVVSVSSVFEDLKLSNNLKKLALDEIKYEETLEIEQEYYQKSEDLAYVIFTSGSTGDPKGVVIDHRGAVNTILDINNRFDITEKDSCFAISSLSFDLSVYDIFGMLSVGGTIVIPEPSEQKDPGAWARYITNEEITIWNSVPALMQMLVEYAGERDLDSPLRKILLSGDWIPVSLPDKIKRLSPDIEVFSLGGATEASIWSIYYPIRQVHPEWKSIPYGKPLSNQSFHVLKSDLTTCPLWVTGDLYIGGTGLAVGYWRDKKKTTSSFITLPETDERLYKTGDMGRYLPDGNIEFLGREDTQVKVQGYRIELGEIEYVLEEHEKIERAVVDVREIRNTKRIVAYLIDKNNVENSDDLSGLEQELRGYLGDKLPDYMVPSHYSMIEAVPVTANGKVNRKALPDPKLKDGQEAIEYKAPSNEAEEKLVKIIQEILGDERIGINDNFFELGLTSIQVVGLNSAVKKEMNIELEIVDLFVFTTIKKLSDYIKGKELTEDDSRNDEIDAGKKNYKKLLKRRI</sequence>
<dbReference type="Gene3D" id="1.10.1200.10">
    <property type="entry name" value="ACP-like"/>
    <property type="match status" value="1"/>
</dbReference>
<protein>
    <submittedName>
        <fullName evidence="4">Amino acid adenylation domain-containing protein</fullName>
    </submittedName>
</protein>
<dbReference type="RefSeq" id="WP_377764877.1">
    <property type="nucleotide sequence ID" value="NZ_JBHULB010000004.1"/>
</dbReference>
<gene>
    <name evidence="4" type="ORF">ACFSQJ_00975</name>
</gene>
<dbReference type="NCBIfam" id="TIGR01733">
    <property type="entry name" value="AA-adenyl-dom"/>
    <property type="match status" value="1"/>
</dbReference>
<dbReference type="EMBL" id="JBHULB010000004">
    <property type="protein sequence ID" value="MFD2585478.1"/>
    <property type="molecule type" value="Genomic_DNA"/>
</dbReference>
<evidence type="ECO:0000313" key="4">
    <source>
        <dbReference type="EMBL" id="MFD2585478.1"/>
    </source>
</evidence>
<dbReference type="Gene3D" id="3.30.559.30">
    <property type="entry name" value="Nonribosomal peptide synthetase, condensation domain"/>
    <property type="match status" value="2"/>
</dbReference>
<dbReference type="Gene3D" id="1.10.10.1830">
    <property type="entry name" value="Non-ribosomal peptide synthase, adenylation domain"/>
    <property type="match status" value="1"/>
</dbReference>
<dbReference type="CDD" id="cd19531">
    <property type="entry name" value="LCL_NRPS-like"/>
    <property type="match status" value="1"/>
</dbReference>
<dbReference type="InterPro" id="IPR029058">
    <property type="entry name" value="AB_hydrolase_fold"/>
</dbReference>
<accession>A0ABW5MRZ8</accession>
<dbReference type="Gene3D" id="3.40.50.980">
    <property type="match status" value="2"/>
</dbReference>
<dbReference type="InterPro" id="IPR045851">
    <property type="entry name" value="AMP-bd_C_sf"/>
</dbReference>
<feature type="domain" description="Carrier" evidence="3">
    <location>
        <begin position="697"/>
        <end position="772"/>
    </location>
</feature>
<evidence type="ECO:0000256" key="2">
    <source>
        <dbReference type="ARBA" id="ARBA00022598"/>
    </source>
</evidence>
<dbReference type="Pfam" id="PF00668">
    <property type="entry name" value="Condensation"/>
    <property type="match status" value="2"/>
</dbReference>
<dbReference type="Gene3D" id="3.40.50.1820">
    <property type="entry name" value="alpha/beta hydrolase"/>
    <property type="match status" value="1"/>
</dbReference>
<dbReference type="InterPro" id="IPR023213">
    <property type="entry name" value="CAT-like_dom_sf"/>
</dbReference>
<dbReference type="SUPFAM" id="SSF56801">
    <property type="entry name" value="Acetyl-CoA synthetase-like"/>
    <property type="match status" value="2"/>
</dbReference>
<dbReference type="CDD" id="cd12114">
    <property type="entry name" value="A_NRPS_TlmIV_like"/>
    <property type="match status" value="1"/>
</dbReference>
<dbReference type="CDD" id="cd19535">
    <property type="entry name" value="Cyc_NRPS"/>
    <property type="match status" value="1"/>
</dbReference>
<dbReference type="PANTHER" id="PTHR45527">
    <property type="entry name" value="NONRIBOSOMAL PEPTIDE SYNTHETASE"/>
    <property type="match status" value="1"/>
</dbReference>
<dbReference type="Pfam" id="PF00501">
    <property type="entry name" value="AMP-binding"/>
    <property type="match status" value="1"/>
</dbReference>
<dbReference type="PANTHER" id="PTHR45527:SF10">
    <property type="entry name" value="PYOCHELIN SYNTHASE PCHF"/>
    <property type="match status" value="1"/>
</dbReference>
<comment type="caution">
    <text evidence="4">The sequence shown here is derived from an EMBL/GenBank/DDBJ whole genome shotgun (WGS) entry which is preliminary data.</text>
</comment>
<evidence type="ECO:0000313" key="5">
    <source>
        <dbReference type="Proteomes" id="UP001597526"/>
    </source>
</evidence>
<dbReference type="Proteomes" id="UP001597526">
    <property type="component" value="Unassembled WGS sequence"/>
</dbReference>
<proteinExistence type="predicted"/>
<dbReference type="InterPro" id="IPR001242">
    <property type="entry name" value="Condensation_dom"/>
</dbReference>
<dbReference type="Pfam" id="PF13193">
    <property type="entry name" value="AMP-binding_C"/>
    <property type="match status" value="1"/>
</dbReference>
<dbReference type="InterPro" id="IPR000873">
    <property type="entry name" value="AMP-dep_synth/lig_dom"/>
</dbReference>
<reference evidence="5" key="1">
    <citation type="journal article" date="2019" name="Int. J. Syst. Evol. Microbiol.">
        <title>The Global Catalogue of Microorganisms (GCM) 10K type strain sequencing project: providing services to taxonomists for standard genome sequencing and annotation.</title>
        <authorList>
            <consortium name="The Broad Institute Genomics Platform"/>
            <consortium name="The Broad Institute Genome Sequencing Center for Infectious Disease"/>
            <person name="Wu L."/>
            <person name="Ma J."/>
        </authorList>
    </citation>
    <scope>NUCLEOTIDE SEQUENCE [LARGE SCALE GENOMIC DNA]</scope>
    <source>
        <strain evidence="5">KCTC 52368</strain>
    </source>
</reference>
<dbReference type="InterPro" id="IPR010071">
    <property type="entry name" value="AA_adenyl_dom"/>
</dbReference>
<dbReference type="InterPro" id="IPR036736">
    <property type="entry name" value="ACP-like_sf"/>
</dbReference>
<dbReference type="Gene3D" id="3.30.300.30">
    <property type="match status" value="2"/>
</dbReference>
<comment type="pathway">
    <text evidence="1">Siderophore biosynthesis.</text>
</comment>
<dbReference type="InterPro" id="IPR041464">
    <property type="entry name" value="TubC_N"/>
</dbReference>
<dbReference type="Gene3D" id="2.30.38.10">
    <property type="entry name" value="Luciferase, Domain 3"/>
    <property type="match status" value="2"/>
</dbReference>
<dbReference type="PROSITE" id="PS00455">
    <property type="entry name" value="AMP_BINDING"/>
    <property type="match status" value="1"/>
</dbReference>
<dbReference type="InterPro" id="IPR020845">
    <property type="entry name" value="AMP-binding_CS"/>
</dbReference>
<keyword evidence="5" id="KW-1185">Reference proteome</keyword>
<dbReference type="InterPro" id="IPR009081">
    <property type="entry name" value="PP-bd_ACP"/>
</dbReference>
<feature type="domain" description="Carrier" evidence="3">
    <location>
        <begin position="1779"/>
        <end position="1854"/>
    </location>
</feature>
<keyword evidence="2" id="KW-0436">Ligase</keyword>
<dbReference type="InterPro" id="IPR057737">
    <property type="entry name" value="Condensation_MtbB-like"/>
</dbReference>
<dbReference type="SUPFAM" id="SSF52777">
    <property type="entry name" value="CoA-dependent acyltransferases"/>
    <property type="match status" value="4"/>
</dbReference>
<dbReference type="Gene3D" id="3.30.559.10">
    <property type="entry name" value="Chloramphenicol acetyltransferase-like domain"/>
    <property type="match status" value="2"/>
</dbReference>
<evidence type="ECO:0000256" key="1">
    <source>
        <dbReference type="ARBA" id="ARBA00004924"/>
    </source>
</evidence>
<evidence type="ECO:0000259" key="3">
    <source>
        <dbReference type="PROSITE" id="PS50075"/>
    </source>
</evidence>
<dbReference type="Pfam" id="PF00550">
    <property type="entry name" value="PP-binding"/>
    <property type="match status" value="2"/>
</dbReference>
<dbReference type="SUPFAM" id="SSF47336">
    <property type="entry name" value="ACP-like"/>
    <property type="match status" value="2"/>
</dbReference>
<dbReference type="InterPro" id="IPR044894">
    <property type="entry name" value="TubC_N_sf"/>
</dbReference>
<dbReference type="Pfam" id="PF18563">
    <property type="entry name" value="TubC_N"/>
    <property type="match status" value="1"/>
</dbReference>